<dbReference type="Proteomes" id="UP001152888">
    <property type="component" value="Unassembled WGS sequence"/>
</dbReference>
<dbReference type="AlphaFoldDB" id="A0A9P0KEH6"/>
<proteinExistence type="predicted"/>
<keyword evidence="3" id="KW-0862">Zinc</keyword>
<dbReference type="OrthoDB" id="6781095at2759"/>
<organism evidence="5 6">
    <name type="scientific">Acanthoscelides obtectus</name>
    <name type="common">Bean weevil</name>
    <name type="synonym">Bruchus obtectus</name>
    <dbReference type="NCBI Taxonomy" id="200917"/>
    <lineage>
        <taxon>Eukaryota</taxon>
        <taxon>Metazoa</taxon>
        <taxon>Ecdysozoa</taxon>
        <taxon>Arthropoda</taxon>
        <taxon>Hexapoda</taxon>
        <taxon>Insecta</taxon>
        <taxon>Pterygota</taxon>
        <taxon>Neoptera</taxon>
        <taxon>Endopterygota</taxon>
        <taxon>Coleoptera</taxon>
        <taxon>Polyphaga</taxon>
        <taxon>Cucujiformia</taxon>
        <taxon>Chrysomeloidea</taxon>
        <taxon>Chrysomelidae</taxon>
        <taxon>Bruchinae</taxon>
        <taxon>Bruchini</taxon>
        <taxon>Acanthoscelides</taxon>
    </lineage>
</organism>
<evidence type="ECO:0000256" key="3">
    <source>
        <dbReference type="ARBA" id="ARBA00022833"/>
    </source>
</evidence>
<gene>
    <name evidence="5" type="ORF">ACAOBT_LOCUS8599</name>
</gene>
<evidence type="ECO:0008006" key="7">
    <source>
        <dbReference type="Google" id="ProtNLM"/>
    </source>
</evidence>
<feature type="compositionally biased region" description="Polar residues" evidence="4">
    <location>
        <begin position="1"/>
        <end position="10"/>
    </location>
</feature>
<keyword evidence="1" id="KW-0479">Metal-binding</keyword>
<evidence type="ECO:0000313" key="6">
    <source>
        <dbReference type="Proteomes" id="UP001152888"/>
    </source>
</evidence>
<dbReference type="EMBL" id="CAKOFQ010006766">
    <property type="protein sequence ID" value="CAH1969856.1"/>
    <property type="molecule type" value="Genomic_DNA"/>
</dbReference>
<evidence type="ECO:0000313" key="5">
    <source>
        <dbReference type="EMBL" id="CAH1969856.1"/>
    </source>
</evidence>
<protein>
    <recommendedName>
        <fullName evidence="7">Zinc finger PHD-type domain-containing protein</fullName>
    </recommendedName>
</protein>
<dbReference type="InterPro" id="IPR011011">
    <property type="entry name" value="Znf_FYVE_PHD"/>
</dbReference>
<accession>A0A9P0KEH6</accession>
<dbReference type="InterPro" id="IPR019786">
    <property type="entry name" value="Zinc_finger_PHD-type_CS"/>
</dbReference>
<keyword evidence="6" id="KW-1185">Reference proteome</keyword>
<dbReference type="GO" id="GO:0008270">
    <property type="term" value="F:zinc ion binding"/>
    <property type="evidence" value="ECO:0007669"/>
    <property type="project" value="UniProtKB-KW"/>
</dbReference>
<feature type="region of interest" description="Disordered" evidence="4">
    <location>
        <begin position="1"/>
        <end position="73"/>
    </location>
</feature>
<evidence type="ECO:0000256" key="4">
    <source>
        <dbReference type="SAM" id="MobiDB-lite"/>
    </source>
</evidence>
<keyword evidence="2" id="KW-0863">Zinc-finger</keyword>
<feature type="compositionally biased region" description="Basic and acidic residues" evidence="4">
    <location>
        <begin position="54"/>
        <end position="73"/>
    </location>
</feature>
<evidence type="ECO:0000256" key="2">
    <source>
        <dbReference type="ARBA" id="ARBA00022771"/>
    </source>
</evidence>
<dbReference type="Gene3D" id="3.30.40.10">
    <property type="entry name" value="Zinc/RING finger domain, C3HC4 (zinc finger)"/>
    <property type="match status" value="1"/>
</dbReference>
<name>A0A9P0KEH6_ACAOB</name>
<dbReference type="CDD" id="cd15517">
    <property type="entry name" value="PHD_TCF19_like"/>
    <property type="match status" value="1"/>
</dbReference>
<dbReference type="PROSITE" id="PS01359">
    <property type="entry name" value="ZF_PHD_1"/>
    <property type="match status" value="1"/>
</dbReference>
<dbReference type="SUPFAM" id="SSF57903">
    <property type="entry name" value="FYVE/PHD zinc finger"/>
    <property type="match status" value="1"/>
</dbReference>
<sequence length="121" mass="13927">MSASITSSTPMKEELELKKQLMEEKENKRKLNVSTSVTKKPKDVKNKPKKKPNKERDGVKTKSKDASSEESKQKYYCPGCGELYVDPSTENWVQCTGCLEWWHDKCSRFEGSSDFKCDFCD</sequence>
<evidence type="ECO:0000256" key="1">
    <source>
        <dbReference type="ARBA" id="ARBA00022723"/>
    </source>
</evidence>
<dbReference type="InterPro" id="IPR013083">
    <property type="entry name" value="Znf_RING/FYVE/PHD"/>
</dbReference>
<reference evidence="5" key="1">
    <citation type="submission" date="2022-03" db="EMBL/GenBank/DDBJ databases">
        <authorList>
            <person name="Sayadi A."/>
        </authorList>
    </citation>
    <scope>NUCLEOTIDE SEQUENCE</scope>
</reference>
<comment type="caution">
    <text evidence="5">The sequence shown here is derived from an EMBL/GenBank/DDBJ whole genome shotgun (WGS) entry which is preliminary data.</text>
</comment>
<feature type="compositionally biased region" description="Basic and acidic residues" evidence="4">
    <location>
        <begin position="11"/>
        <end position="29"/>
    </location>
</feature>